<dbReference type="GO" id="GO:0016747">
    <property type="term" value="F:acyltransferase activity, transferring groups other than amino-acyl groups"/>
    <property type="evidence" value="ECO:0007669"/>
    <property type="project" value="InterPro"/>
</dbReference>
<dbReference type="InterPro" id="IPR016181">
    <property type="entry name" value="Acyl_CoA_acyltransferase"/>
</dbReference>
<dbReference type="CDD" id="cd04301">
    <property type="entry name" value="NAT_SF"/>
    <property type="match status" value="1"/>
</dbReference>
<keyword evidence="5" id="KW-1185">Reference proteome</keyword>
<sequence length="213" mass="22690">MSTLVAALRGAQAPGSVSGRCDMSRASVLIRTATESDVVVLRELWSDVLRPTTREEQLADLRAVLVAAEGDDDCRIVVAEIDGQVVGAVHLRACVVSTLNLEPMVRTFAPHVMPGHHRRGVGSALMEAAAAFAEERGIGIVGAAALSASRDANRFFARLSMGPVATLRLATTTGLRQRLPAVRQSRMSAVPSGRHIDKVLAARRGRRAPRVIS</sequence>
<keyword evidence="1 4" id="KW-0808">Transferase</keyword>
<evidence type="ECO:0000313" key="5">
    <source>
        <dbReference type="Proteomes" id="UP000307808"/>
    </source>
</evidence>
<dbReference type="InterPro" id="IPR000182">
    <property type="entry name" value="GNAT_dom"/>
</dbReference>
<dbReference type="AlphaFoldDB" id="A0A4U2YLA1"/>
<dbReference type="PROSITE" id="PS51186">
    <property type="entry name" value="GNAT"/>
    <property type="match status" value="1"/>
</dbReference>
<dbReference type="EMBL" id="SZPY01000003">
    <property type="protein sequence ID" value="TKI61700.1"/>
    <property type="molecule type" value="Genomic_DNA"/>
</dbReference>
<accession>A0A4U2YLA1</accession>
<dbReference type="Gene3D" id="3.40.630.30">
    <property type="match status" value="1"/>
</dbReference>
<dbReference type="InterPro" id="IPR050832">
    <property type="entry name" value="Bact_Acetyltransf"/>
</dbReference>
<feature type="domain" description="N-acetyltransferase" evidence="3">
    <location>
        <begin position="28"/>
        <end position="180"/>
    </location>
</feature>
<protein>
    <submittedName>
        <fullName evidence="4">GNAT family N-acetyltransferase</fullName>
    </submittedName>
</protein>
<dbReference type="PANTHER" id="PTHR43877:SF1">
    <property type="entry name" value="ACETYLTRANSFERASE"/>
    <property type="match status" value="1"/>
</dbReference>
<dbReference type="OrthoDB" id="5192872at2"/>
<dbReference type="Proteomes" id="UP000307808">
    <property type="component" value="Unassembled WGS sequence"/>
</dbReference>
<name>A0A4U2YLA1_9ACTN</name>
<dbReference type="Pfam" id="PF00583">
    <property type="entry name" value="Acetyltransf_1"/>
    <property type="match status" value="1"/>
</dbReference>
<evidence type="ECO:0000259" key="3">
    <source>
        <dbReference type="PROSITE" id="PS51186"/>
    </source>
</evidence>
<dbReference type="SUPFAM" id="SSF55729">
    <property type="entry name" value="Acyl-CoA N-acyltransferases (Nat)"/>
    <property type="match status" value="1"/>
</dbReference>
<dbReference type="PANTHER" id="PTHR43877">
    <property type="entry name" value="AMINOALKYLPHOSPHONATE N-ACETYLTRANSFERASE-RELATED-RELATED"/>
    <property type="match status" value="1"/>
</dbReference>
<keyword evidence="2" id="KW-0012">Acyltransferase</keyword>
<evidence type="ECO:0000313" key="4">
    <source>
        <dbReference type="EMBL" id="TKI61700.1"/>
    </source>
</evidence>
<gene>
    <name evidence="4" type="ORF">FC770_13140</name>
</gene>
<comment type="caution">
    <text evidence="4">The sequence shown here is derived from an EMBL/GenBank/DDBJ whole genome shotgun (WGS) entry which is preliminary data.</text>
</comment>
<evidence type="ECO:0000256" key="1">
    <source>
        <dbReference type="ARBA" id="ARBA00022679"/>
    </source>
</evidence>
<reference evidence="4 5" key="1">
    <citation type="submission" date="2019-04" db="EMBL/GenBank/DDBJ databases">
        <authorList>
            <person name="Dong K."/>
        </authorList>
    </citation>
    <scope>NUCLEOTIDE SEQUENCE [LARGE SCALE GENOMIC DNA]</scope>
    <source>
        <strain evidence="5">dk3543</strain>
    </source>
</reference>
<evidence type="ECO:0000256" key="2">
    <source>
        <dbReference type="ARBA" id="ARBA00023315"/>
    </source>
</evidence>
<organism evidence="4 5">
    <name type="scientific">Nocardioides jishulii</name>
    <dbReference type="NCBI Taxonomy" id="2575440"/>
    <lineage>
        <taxon>Bacteria</taxon>
        <taxon>Bacillati</taxon>
        <taxon>Actinomycetota</taxon>
        <taxon>Actinomycetes</taxon>
        <taxon>Propionibacteriales</taxon>
        <taxon>Nocardioidaceae</taxon>
        <taxon>Nocardioides</taxon>
    </lineage>
</organism>
<proteinExistence type="predicted"/>